<proteinExistence type="predicted"/>
<organism evidence="2 3">
    <name type="scientific">Tenacibaculum adriaticum</name>
    <dbReference type="NCBI Taxonomy" id="413713"/>
    <lineage>
        <taxon>Bacteria</taxon>
        <taxon>Pseudomonadati</taxon>
        <taxon>Bacteroidota</taxon>
        <taxon>Flavobacteriia</taxon>
        <taxon>Flavobacteriales</taxon>
        <taxon>Flavobacteriaceae</taxon>
        <taxon>Tenacibaculum</taxon>
    </lineage>
</organism>
<dbReference type="Proteomes" id="UP000323136">
    <property type="component" value="Unassembled WGS sequence"/>
</dbReference>
<sequence length="345" mass="41179">MKNWNWTMICLGIISIELATLLFISLKNKTSELGFSNSSLELILTINGLFSAILVTYFFNRITFVLDFKKDTYNEAVKFSQKITEFRRVCDKLTQYYNVWVDDKATKSLLEHNEYKHVDYIQYKGFYRDDYKPNKKKLEIIERLRKDDRYKEGLSDLFLGMISLVRNRKSRDIRRPSELYKDFQKKRIYNLEYIERCVACDYASSLWYWFSKDYQVINYNALSQDSKEYILNACGRIDQKYEEMELNNKLMAELCDDMNEHYFKELYQLLLDLRKGLSNFNLLIFSILIASLIFGVLLPFFVYFILEESELKTVLTKALIGLNFGLLFFFITNLYGLVKKEITWT</sequence>
<name>A0A5S5DSH7_9FLAO</name>
<feature type="transmembrane region" description="Helical" evidence="1">
    <location>
        <begin position="282"/>
        <end position="306"/>
    </location>
</feature>
<keyword evidence="1" id="KW-0812">Transmembrane</keyword>
<accession>A0A5S5DSH7</accession>
<protein>
    <submittedName>
        <fullName evidence="2">Uncharacterized protein</fullName>
    </submittedName>
</protein>
<keyword evidence="1" id="KW-1133">Transmembrane helix</keyword>
<dbReference type="AlphaFoldDB" id="A0A5S5DSH7"/>
<dbReference type="EMBL" id="VNIA01000003">
    <property type="protein sequence ID" value="TYP98328.1"/>
    <property type="molecule type" value="Genomic_DNA"/>
</dbReference>
<keyword evidence="3" id="KW-1185">Reference proteome</keyword>
<evidence type="ECO:0000313" key="2">
    <source>
        <dbReference type="EMBL" id="TYP98328.1"/>
    </source>
</evidence>
<feature type="transmembrane region" description="Helical" evidence="1">
    <location>
        <begin position="38"/>
        <end position="59"/>
    </location>
</feature>
<evidence type="ECO:0000313" key="3">
    <source>
        <dbReference type="Proteomes" id="UP000323136"/>
    </source>
</evidence>
<dbReference type="OrthoDB" id="1493426at2"/>
<comment type="caution">
    <text evidence="2">The sequence shown here is derived from an EMBL/GenBank/DDBJ whole genome shotgun (WGS) entry which is preliminary data.</text>
</comment>
<feature type="transmembrane region" description="Helical" evidence="1">
    <location>
        <begin position="318"/>
        <end position="338"/>
    </location>
</feature>
<evidence type="ECO:0000256" key="1">
    <source>
        <dbReference type="SAM" id="Phobius"/>
    </source>
</evidence>
<gene>
    <name evidence="2" type="ORF">C7447_103501</name>
</gene>
<feature type="transmembrane region" description="Helical" evidence="1">
    <location>
        <begin position="7"/>
        <end position="26"/>
    </location>
</feature>
<reference evidence="2 3" key="1">
    <citation type="submission" date="2019-07" db="EMBL/GenBank/DDBJ databases">
        <title>Genomic Encyclopedia of Type Strains, Phase IV (KMG-IV): sequencing the most valuable type-strain genomes for metagenomic binning, comparative biology and taxonomic classification.</title>
        <authorList>
            <person name="Goeker M."/>
        </authorList>
    </citation>
    <scope>NUCLEOTIDE SEQUENCE [LARGE SCALE GENOMIC DNA]</scope>
    <source>
        <strain evidence="2 3">DSM 18961</strain>
    </source>
</reference>
<keyword evidence="1" id="KW-0472">Membrane</keyword>